<comment type="caution">
    <text evidence="13">The sequence shown here is derived from an EMBL/GenBank/DDBJ whole genome shotgun (WGS) entry which is preliminary data.</text>
</comment>
<evidence type="ECO:0000256" key="9">
    <source>
        <dbReference type="ARBA" id="ARBA00023065"/>
    </source>
</evidence>
<dbReference type="Pfam" id="PF01891">
    <property type="entry name" value="CbiM"/>
    <property type="match status" value="1"/>
</dbReference>
<accession>A0A7C2S8P1</accession>
<evidence type="ECO:0000256" key="6">
    <source>
        <dbReference type="ARBA" id="ARBA00022573"/>
    </source>
</evidence>
<feature type="transmembrane region" description="Helical" evidence="12">
    <location>
        <begin position="104"/>
        <end position="127"/>
    </location>
</feature>
<dbReference type="InterPro" id="IPR018024">
    <property type="entry name" value="CbiM"/>
</dbReference>
<gene>
    <name evidence="12 13" type="primary">cbiM</name>
    <name evidence="13" type="ORF">ENN70_04665</name>
</gene>
<dbReference type="InterPro" id="IPR002751">
    <property type="entry name" value="CbiM/NikMN"/>
</dbReference>
<dbReference type="NCBIfam" id="TIGR00123">
    <property type="entry name" value="cbiM"/>
    <property type="match status" value="1"/>
</dbReference>
<protein>
    <recommendedName>
        <fullName evidence="12">Putative cobalt transport protein CbiM</fullName>
    </recommendedName>
    <alternativeName>
        <fullName evidence="12">Energy-coupling factor transporter probable substrate-capture protein CbiM</fullName>
        <shortName evidence="12">ECF transporter S component CbiM</shortName>
    </alternativeName>
</protein>
<evidence type="ECO:0000256" key="12">
    <source>
        <dbReference type="HAMAP-Rule" id="MF_01462"/>
    </source>
</evidence>
<dbReference type="FunFam" id="1.10.1760.20:FF:000001">
    <property type="entry name" value="Cobalt transport protein CbiM"/>
    <property type="match status" value="1"/>
</dbReference>
<evidence type="ECO:0000256" key="2">
    <source>
        <dbReference type="ARBA" id="ARBA00004953"/>
    </source>
</evidence>
<dbReference type="HAMAP" id="MF_01462">
    <property type="entry name" value="CbiM"/>
    <property type="match status" value="1"/>
</dbReference>
<dbReference type="GO" id="GO:0015087">
    <property type="term" value="F:cobalt ion transmembrane transporter activity"/>
    <property type="evidence" value="ECO:0007669"/>
    <property type="project" value="UniProtKB-UniRule"/>
</dbReference>
<dbReference type="Gene3D" id="1.10.1760.20">
    <property type="match status" value="1"/>
</dbReference>
<dbReference type="EMBL" id="DSCQ01000060">
    <property type="protein sequence ID" value="HET21369.1"/>
    <property type="molecule type" value="Genomic_DNA"/>
</dbReference>
<evidence type="ECO:0000313" key="13">
    <source>
        <dbReference type="EMBL" id="HET21369.1"/>
    </source>
</evidence>
<keyword evidence="6 12" id="KW-0169">Cobalamin biosynthesis</keyword>
<sequence>MHIMEGFLPAEWCALWYAFAIPVVIYGAWKTKKLIDRDPSTKSLVAVAAGFIFVLSALKLPSVTGSCSHPTGTGIAVVLFGPSVTAFLSIIVLLYQALLLAHGGITTLGANTASMGIIGPFIGWLAYRAFKNFNLKAAIFLAAMLADLVTYIVTSLQLALAFPASEGISGVMNSAATFMGVFAVTQIPLSVLEGIVAVMLISYLIEVRNDVLEVIKA</sequence>
<dbReference type="GO" id="GO:0043190">
    <property type="term" value="C:ATP-binding cassette (ABC) transporter complex"/>
    <property type="evidence" value="ECO:0007669"/>
    <property type="project" value="InterPro"/>
</dbReference>
<feature type="transmembrane region" description="Helical" evidence="12">
    <location>
        <begin position="139"/>
        <end position="162"/>
    </location>
</feature>
<keyword evidence="5 12" id="KW-1003">Cell membrane</keyword>
<keyword evidence="9 12" id="KW-0406">Ion transport</keyword>
<comment type="subunit">
    <text evidence="12">Forms an energy-coupling factor (ECF) transporter complex composed of an ATP-binding protein (A component, CbiO), a transmembrane protein (T component, CbiQ) and 2 possible substrate-capture proteins (S components, CbiM and CbiN) of unknown stoichimetry.</text>
</comment>
<keyword evidence="3 12" id="KW-0171">Cobalt transport</keyword>
<evidence type="ECO:0000256" key="4">
    <source>
        <dbReference type="ARBA" id="ARBA00022448"/>
    </source>
</evidence>
<name>A0A7C2S8P1_ARCFL</name>
<evidence type="ECO:0000256" key="5">
    <source>
        <dbReference type="ARBA" id="ARBA00022475"/>
    </source>
</evidence>
<feature type="transmembrane region" description="Helical" evidence="12">
    <location>
        <begin position="72"/>
        <end position="98"/>
    </location>
</feature>
<comment type="subcellular location">
    <subcellularLocation>
        <location evidence="1">Cell inner membrane</location>
        <topology evidence="1">Multi-pass membrane protein</topology>
    </subcellularLocation>
    <subcellularLocation>
        <location evidence="12">Cell membrane</location>
        <topology evidence="12">Multi-pass membrane protein</topology>
    </subcellularLocation>
</comment>
<keyword evidence="10 12" id="KW-0472">Membrane</keyword>
<comment type="similarity">
    <text evidence="12">Belongs to the CbiM family.</text>
</comment>
<keyword evidence="11 12" id="KW-0170">Cobalt</keyword>
<evidence type="ECO:0000256" key="10">
    <source>
        <dbReference type="ARBA" id="ARBA00023136"/>
    </source>
</evidence>
<proteinExistence type="inferred from homology"/>
<keyword evidence="7 12" id="KW-0812">Transmembrane</keyword>
<dbReference type="GO" id="GO:0009236">
    <property type="term" value="P:cobalamin biosynthetic process"/>
    <property type="evidence" value="ECO:0007669"/>
    <property type="project" value="UniProtKB-UniRule"/>
</dbReference>
<evidence type="ECO:0000256" key="3">
    <source>
        <dbReference type="ARBA" id="ARBA00022426"/>
    </source>
</evidence>
<keyword evidence="4 12" id="KW-0813">Transport</keyword>
<dbReference type="NCBIfam" id="NF006184">
    <property type="entry name" value="PRK08319.1"/>
    <property type="match status" value="1"/>
</dbReference>
<keyword evidence="8 12" id="KW-1133">Transmembrane helix</keyword>
<reference evidence="13" key="1">
    <citation type="journal article" date="2020" name="mSystems">
        <title>Genome- and Community-Level Interaction Insights into Carbon Utilization and Element Cycling Functions of Hydrothermarchaeota in Hydrothermal Sediment.</title>
        <authorList>
            <person name="Zhou Z."/>
            <person name="Liu Y."/>
            <person name="Xu W."/>
            <person name="Pan J."/>
            <person name="Luo Z.H."/>
            <person name="Li M."/>
        </authorList>
    </citation>
    <scope>NUCLEOTIDE SEQUENCE [LARGE SCALE GENOMIC DNA]</scope>
    <source>
        <strain evidence="13">SpSt-12</strain>
    </source>
</reference>
<evidence type="ECO:0000256" key="8">
    <source>
        <dbReference type="ARBA" id="ARBA00022989"/>
    </source>
</evidence>
<feature type="transmembrane region" description="Helical" evidence="12">
    <location>
        <begin position="41"/>
        <end position="60"/>
    </location>
</feature>
<comment type="pathway">
    <text evidence="2 12">Cofactor biosynthesis; adenosylcobalamin biosynthesis.</text>
</comment>
<evidence type="ECO:0000256" key="7">
    <source>
        <dbReference type="ARBA" id="ARBA00022692"/>
    </source>
</evidence>
<dbReference type="AlphaFoldDB" id="A0A7C2S8P1"/>
<organism evidence="13">
    <name type="scientific">Archaeoglobus fulgidus</name>
    <dbReference type="NCBI Taxonomy" id="2234"/>
    <lineage>
        <taxon>Archaea</taxon>
        <taxon>Methanobacteriati</taxon>
        <taxon>Methanobacteriota</taxon>
        <taxon>Archaeoglobi</taxon>
        <taxon>Archaeoglobales</taxon>
        <taxon>Archaeoglobaceae</taxon>
        <taxon>Archaeoglobus</taxon>
    </lineage>
</organism>
<dbReference type="UniPathway" id="UPA00148"/>
<evidence type="ECO:0000256" key="1">
    <source>
        <dbReference type="ARBA" id="ARBA00004429"/>
    </source>
</evidence>
<dbReference type="PANTHER" id="PTHR43627">
    <property type="match status" value="1"/>
</dbReference>
<dbReference type="PANTHER" id="PTHR43627:SF1">
    <property type="entry name" value="COBALT TRANSPORT PROTEIN CBIM"/>
    <property type="match status" value="1"/>
</dbReference>
<feature type="transmembrane region" description="Helical" evidence="12">
    <location>
        <begin position="182"/>
        <end position="205"/>
    </location>
</feature>
<evidence type="ECO:0000256" key="11">
    <source>
        <dbReference type="ARBA" id="ARBA00023285"/>
    </source>
</evidence>
<feature type="transmembrane region" description="Helical" evidence="12">
    <location>
        <begin position="12"/>
        <end position="29"/>
    </location>
</feature>
<comment type="function">
    <text evidence="12">Part of the energy-coupling factor (ECF) transporter complex CbiMNOQ involved in cobalt import.</text>
</comment>